<dbReference type="EMBL" id="CP039291">
    <property type="protein sequence ID" value="QCB94967.1"/>
    <property type="molecule type" value="Genomic_DNA"/>
</dbReference>
<feature type="chain" id="PRO_5039169854" evidence="2">
    <location>
        <begin position="21"/>
        <end position="165"/>
    </location>
</feature>
<sequence>MRHGGLTAAAVLALALCAGCADTPAPGSGGLETSAAPTPDDTASPTAQGSASPGRSAIPNAAETSFPGAPQDVESEEIAVAPDDDPRRFRLVTWGSSTCPTLPDEVEWDESAQVVRVTLTDATAYGDAPCTADIAPTTSVVALPDGAPDAPGLVVEVAGARLTID</sequence>
<feature type="signal peptide" evidence="2">
    <location>
        <begin position="1"/>
        <end position="20"/>
    </location>
</feature>
<protein>
    <submittedName>
        <fullName evidence="3">Uncharacterized protein</fullName>
    </submittedName>
</protein>
<proteinExistence type="predicted"/>
<reference evidence="3 4" key="1">
    <citation type="submission" date="2019-04" db="EMBL/GenBank/DDBJ databases">
        <title>Isolation and identification of Cellulomonas shaoxiangyii sp. Nov. isolated from feces of the Tibetan antelopes (Pantholops hodgsonii) in the Qinghai-Tibet plateau of China.</title>
        <authorList>
            <person name="Tian Z."/>
        </authorList>
    </citation>
    <scope>NUCLEOTIDE SEQUENCE [LARGE SCALE GENOMIC DNA]</scope>
    <source>
        <strain evidence="3 4">Z28</strain>
    </source>
</reference>
<name>A0A4P7SN59_9CELL</name>
<accession>A0A4P7SN59</accession>
<feature type="region of interest" description="Disordered" evidence="1">
    <location>
        <begin position="23"/>
        <end position="72"/>
    </location>
</feature>
<dbReference type="Proteomes" id="UP000296469">
    <property type="component" value="Chromosome"/>
</dbReference>
<dbReference type="OrthoDB" id="4829965at2"/>
<evidence type="ECO:0000256" key="1">
    <source>
        <dbReference type="SAM" id="MobiDB-lite"/>
    </source>
</evidence>
<organism evidence="3 4">
    <name type="scientific">Cellulomonas shaoxiangyii</name>
    <dbReference type="NCBI Taxonomy" id="2566013"/>
    <lineage>
        <taxon>Bacteria</taxon>
        <taxon>Bacillati</taxon>
        <taxon>Actinomycetota</taxon>
        <taxon>Actinomycetes</taxon>
        <taxon>Micrococcales</taxon>
        <taxon>Cellulomonadaceae</taxon>
        <taxon>Cellulomonas</taxon>
    </lineage>
</organism>
<dbReference type="AlphaFoldDB" id="A0A4P7SN59"/>
<evidence type="ECO:0000313" key="3">
    <source>
        <dbReference type="EMBL" id="QCB94967.1"/>
    </source>
</evidence>
<keyword evidence="2" id="KW-0732">Signal</keyword>
<gene>
    <name evidence="3" type="ORF">E5225_16755</name>
</gene>
<feature type="compositionally biased region" description="Polar residues" evidence="1">
    <location>
        <begin position="41"/>
        <end position="53"/>
    </location>
</feature>
<keyword evidence="4" id="KW-1185">Reference proteome</keyword>
<evidence type="ECO:0000256" key="2">
    <source>
        <dbReference type="SAM" id="SignalP"/>
    </source>
</evidence>
<evidence type="ECO:0000313" key="4">
    <source>
        <dbReference type="Proteomes" id="UP000296469"/>
    </source>
</evidence>
<dbReference type="RefSeq" id="WP_135974324.1">
    <property type="nucleotide sequence ID" value="NZ_CP039291.1"/>
</dbReference>
<dbReference type="KEGG" id="celz:E5225_16755"/>